<dbReference type="PANTHER" id="PTHR44688">
    <property type="entry name" value="DNA-BINDING TRANSCRIPTIONAL ACTIVATOR DEVR_DOSR"/>
    <property type="match status" value="1"/>
</dbReference>
<dbReference type="Pfam" id="PF03472">
    <property type="entry name" value="Autoind_bind"/>
    <property type="match status" value="1"/>
</dbReference>
<protein>
    <submittedName>
        <fullName evidence="5">LuxR family transcriptional regulator/LuxR family transcriptional regulator, quorum-sensing system regulator CciR</fullName>
    </submittedName>
</protein>
<keyword evidence="6" id="KW-1185">Reference proteome</keyword>
<organism evidence="5 6">
    <name type="scientific">Pontivivens marinum</name>
    <dbReference type="NCBI Taxonomy" id="1690039"/>
    <lineage>
        <taxon>Bacteria</taxon>
        <taxon>Pseudomonadati</taxon>
        <taxon>Pseudomonadota</taxon>
        <taxon>Alphaproteobacteria</taxon>
        <taxon>Rhodobacterales</taxon>
        <taxon>Paracoccaceae</taxon>
        <taxon>Pontivivens</taxon>
    </lineage>
</organism>
<keyword evidence="2" id="KW-0238">DNA-binding</keyword>
<feature type="domain" description="HTH luxR-type" evidence="4">
    <location>
        <begin position="170"/>
        <end position="235"/>
    </location>
</feature>
<keyword evidence="1" id="KW-0805">Transcription regulation</keyword>
<dbReference type="Pfam" id="PF00196">
    <property type="entry name" value="GerE"/>
    <property type="match status" value="1"/>
</dbReference>
<evidence type="ECO:0000256" key="3">
    <source>
        <dbReference type="ARBA" id="ARBA00023163"/>
    </source>
</evidence>
<dbReference type="SUPFAM" id="SSF75516">
    <property type="entry name" value="Pheromone-binding domain of LuxR-like quorum-sensing transcription factors"/>
    <property type="match status" value="1"/>
</dbReference>
<proteinExistence type="predicted"/>
<name>A0A2C9CNE2_9RHOB</name>
<dbReference type="OrthoDB" id="9803630at2"/>
<dbReference type="PROSITE" id="PS00622">
    <property type="entry name" value="HTH_LUXR_1"/>
    <property type="match status" value="1"/>
</dbReference>
<gene>
    <name evidence="5" type="ORF">SAMN06273572_101576</name>
</gene>
<dbReference type="InterPro" id="IPR036388">
    <property type="entry name" value="WH-like_DNA-bd_sf"/>
</dbReference>
<sequence>MIGTDLSIFIEQCASIHKPVDLWQLVLEFSQRSDVCSLNYQHFSTFGGAHVQIMTYGYPEGWAKEYIENARHRDDPIPELAAQLDKPFLWSQVGSLTSITAEQQSYLEELRRWHVGDGLAIQVYGPGLRNGYIGLGFADDAAQIDSRIILGLQLAAQTAHQRYCEMSLNHRRPRYDLSKREREVLAWIARGKSNAMISDILNISPHTVDTHLRRVYDKLGVTDRTSAAIIGLGSNVIQLDTQVVPLRQSRY</sequence>
<accession>A0A2C9CNE2</accession>
<dbReference type="Gene3D" id="3.30.450.80">
    <property type="entry name" value="Transcription factor LuxR-like, autoinducer-binding domain"/>
    <property type="match status" value="1"/>
</dbReference>
<dbReference type="InterPro" id="IPR000792">
    <property type="entry name" value="Tscrpt_reg_LuxR_C"/>
</dbReference>
<dbReference type="InterPro" id="IPR036693">
    <property type="entry name" value="TF_LuxR_autoind-bd_dom_sf"/>
</dbReference>
<dbReference type="InterPro" id="IPR005143">
    <property type="entry name" value="TF_LuxR_autoind-bd_dom"/>
</dbReference>
<evidence type="ECO:0000313" key="6">
    <source>
        <dbReference type="Proteomes" id="UP000220034"/>
    </source>
</evidence>
<dbReference type="GO" id="GO:0003677">
    <property type="term" value="F:DNA binding"/>
    <property type="evidence" value="ECO:0007669"/>
    <property type="project" value="UniProtKB-KW"/>
</dbReference>
<evidence type="ECO:0000313" key="5">
    <source>
        <dbReference type="EMBL" id="SOH92728.1"/>
    </source>
</evidence>
<reference evidence="6" key="1">
    <citation type="submission" date="2017-09" db="EMBL/GenBank/DDBJ databases">
        <authorList>
            <person name="Varghese N."/>
            <person name="Submissions S."/>
        </authorList>
    </citation>
    <scope>NUCLEOTIDE SEQUENCE [LARGE SCALE GENOMIC DNA]</scope>
    <source>
        <strain evidence="6">C7</strain>
    </source>
</reference>
<dbReference type="AlphaFoldDB" id="A0A2C9CNE2"/>
<keyword evidence="3" id="KW-0804">Transcription</keyword>
<dbReference type="Proteomes" id="UP000220034">
    <property type="component" value="Unassembled WGS sequence"/>
</dbReference>
<dbReference type="RefSeq" id="WP_097928293.1">
    <property type="nucleotide sequence ID" value="NZ_OCTN01000001.1"/>
</dbReference>
<evidence type="ECO:0000256" key="1">
    <source>
        <dbReference type="ARBA" id="ARBA00023015"/>
    </source>
</evidence>
<dbReference type="PROSITE" id="PS50043">
    <property type="entry name" value="HTH_LUXR_2"/>
    <property type="match status" value="1"/>
</dbReference>
<dbReference type="PANTHER" id="PTHR44688:SF16">
    <property type="entry name" value="DNA-BINDING TRANSCRIPTIONAL ACTIVATOR DEVR_DOSR"/>
    <property type="match status" value="1"/>
</dbReference>
<evidence type="ECO:0000259" key="4">
    <source>
        <dbReference type="PROSITE" id="PS50043"/>
    </source>
</evidence>
<dbReference type="PRINTS" id="PR00038">
    <property type="entry name" value="HTHLUXR"/>
</dbReference>
<dbReference type="Gene3D" id="1.10.10.10">
    <property type="entry name" value="Winged helix-like DNA-binding domain superfamily/Winged helix DNA-binding domain"/>
    <property type="match status" value="1"/>
</dbReference>
<dbReference type="InterPro" id="IPR016032">
    <property type="entry name" value="Sig_transdc_resp-reg_C-effctor"/>
</dbReference>
<evidence type="ECO:0000256" key="2">
    <source>
        <dbReference type="ARBA" id="ARBA00023125"/>
    </source>
</evidence>
<dbReference type="EMBL" id="OCTN01000001">
    <property type="protein sequence ID" value="SOH92728.1"/>
    <property type="molecule type" value="Genomic_DNA"/>
</dbReference>
<dbReference type="CDD" id="cd06170">
    <property type="entry name" value="LuxR_C_like"/>
    <property type="match status" value="1"/>
</dbReference>
<dbReference type="SMART" id="SM00421">
    <property type="entry name" value="HTH_LUXR"/>
    <property type="match status" value="1"/>
</dbReference>
<dbReference type="GO" id="GO:0006355">
    <property type="term" value="P:regulation of DNA-templated transcription"/>
    <property type="evidence" value="ECO:0007669"/>
    <property type="project" value="InterPro"/>
</dbReference>
<dbReference type="SUPFAM" id="SSF46894">
    <property type="entry name" value="C-terminal effector domain of the bipartite response regulators"/>
    <property type="match status" value="1"/>
</dbReference>